<dbReference type="Proteomes" id="UP001562178">
    <property type="component" value="Unassembled WGS sequence"/>
</dbReference>
<sequence length="178" mass="19288">MAASYAFTNDVGICTVECEYPLALDPLPANAVVLKQGETRIGQKWTGSKWVPVVAQADQRPAIVVENITADAGSNAHTIIADNFAEVRTVVGAVLAITVRMEVGGQLYPINEAFDMPITSVDGRVYPKRVLFEAGRATFTITMTEPRIWIVTAEMVNSGLPPEKHMRFSGLRVVAAEV</sequence>
<proteinExistence type="predicted"/>
<dbReference type="EMBL" id="JBGBDC010000006">
    <property type="protein sequence ID" value="MEY2252471.1"/>
    <property type="molecule type" value="Genomic_DNA"/>
</dbReference>
<protein>
    <submittedName>
        <fullName evidence="1">Uncharacterized protein</fullName>
    </submittedName>
</protein>
<name>A0ABV4B4M4_9BURK</name>
<reference evidence="1 2" key="1">
    <citation type="journal article" date="2016" name="Int. J. Syst. Evol. Microbiol.">
        <title>Description of Comamonas sediminis sp. nov., isolated from lagoon sediments.</title>
        <authorList>
            <person name="Subhash Y."/>
            <person name="Bang J.J."/>
            <person name="You T.H."/>
            <person name="Lee S.S."/>
        </authorList>
    </citation>
    <scope>NUCLEOTIDE SEQUENCE [LARGE SCALE GENOMIC DNA]</scope>
    <source>
        <strain evidence="1 2">JCM 31169</strain>
    </source>
</reference>
<gene>
    <name evidence="1" type="ORF">AB7A72_15745</name>
</gene>
<evidence type="ECO:0000313" key="1">
    <source>
        <dbReference type="EMBL" id="MEY2252471.1"/>
    </source>
</evidence>
<comment type="caution">
    <text evidence="1">The sequence shown here is derived from an EMBL/GenBank/DDBJ whole genome shotgun (WGS) entry which is preliminary data.</text>
</comment>
<accession>A0ABV4B4M4</accession>
<organism evidence="1 2">
    <name type="scientific">Comamonas sediminis</name>
    <dbReference type="NCBI Taxonomy" id="1783360"/>
    <lineage>
        <taxon>Bacteria</taxon>
        <taxon>Pseudomonadati</taxon>
        <taxon>Pseudomonadota</taxon>
        <taxon>Betaproteobacteria</taxon>
        <taxon>Burkholderiales</taxon>
        <taxon>Comamonadaceae</taxon>
        <taxon>Comamonas</taxon>
    </lineage>
</organism>
<evidence type="ECO:0000313" key="2">
    <source>
        <dbReference type="Proteomes" id="UP001562178"/>
    </source>
</evidence>
<keyword evidence="2" id="KW-1185">Reference proteome</keyword>